<sequence length="209" mass="24254">MAIKSISRPSPLRYAKAQESIVKALKNLQPQCASRNPKLPTPNNIEKAFENIVHTQEDFILQRQRLRSKLNNFSTYKETLSPLESSVHKKYSLIQIISPSNSPRRCSIPKIQRKSPSERYSIINLEKVSGVDYVVKNCEDFKEKNKVFSKDLPVLQRFVSKSYKKIYKALNVFNGESSSKRSCKMFKKRLLEGFYDVPKRLKRSYEGVM</sequence>
<dbReference type="EMBL" id="MPUH01000861">
    <property type="protein sequence ID" value="OMJ72932.1"/>
    <property type="molecule type" value="Genomic_DNA"/>
</dbReference>
<dbReference type="Proteomes" id="UP000187209">
    <property type="component" value="Unassembled WGS sequence"/>
</dbReference>
<dbReference type="AlphaFoldDB" id="A0A1R2B840"/>
<protein>
    <submittedName>
        <fullName evidence="1">Uncharacterized protein</fullName>
    </submittedName>
</protein>
<reference evidence="1 2" key="1">
    <citation type="submission" date="2016-11" db="EMBL/GenBank/DDBJ databases">
        <title>The macronuclear genome of Stentor coeruleus: a giant cell with tiny introns.</title>
        <authorList>
            <person name="Slabodnick M."/>
            <person name="Ruby J.G."/>
            <person name="Reiff S.B."/>
            <person name="Swart E.C."/>
            <person name="Gosai S."/>
            <person name="Prabakaran S."/>
            <person name="Witkowska E."/>
            <person name="Larue G.E."/>
            <person name="Fisher S."/>
            <person name="Freeman R.M."/>
            <person name="Gunawardena J."/>
            <person name="Chu W."/>
            <person name="Stover N.A."/>
            <person name="Gregory B.D."/>
            <person name="Nowacki M."/>
            <person name="Derisi J."/>
            <person name="Roy S.W."/>
            <person name="Marshall W.F."/>
            <person name="Sood P."/>
        </authorList>
    </citation>
    <scope>NUCLEOTIDE SEQUENCE [LARGE SCALE GENOMIC DNA]</scope>
    <source>
        <strain evidence="1">WM001</strain>
    </source>
</reference>
<evidence type="ECO:0000313" key="2">
    <source>
        <dbReference type="Proteomes" id="UP000187209"/>
    </source>
</evidence>
<evidence type="ECO:0000313" key="1">
    <source>
        <dbReference type="EMBL" id="OMJ72932.1"/>
    </source>
</evidence>
<gene>
    <name evidence="1" type="ORF">SteCoe_28499</name>
</gene>
<comment type="caution">
    <text evidence="1">The sequence shown here is derived from an EMBL/GenBank/DDBJ whole genome shotgun (WGS) entry which is preliminary data.</text>
</comment>
<organism evidence="1 2">
    <name type="scientific">Stentor coeruleus</name>
    <dbReference type="NCBI Taxonomy" id="5963"/>
    <lineage>
        <taxon>Eukaryota</taxon>
        <taxon>Sar</taxon>
        <taxon>Alveolata</taxon>
        <taxon>Ciliophora</taxon>
        <taxon>Postciliodesmatophora</taxon>
        <taxon>Heterotrichea</taxon>
        <taxon>Heterotrichida</taxon>
        <taxon>Stentoridae</taxon>
        <taxon>Stentor</taxon>
    </lineage>
</organism>
<name>A0A1R2B840_9CILI</name>
<proteinExistence type="predicted"/>
<accession>A0A1R2B840</accession>
<keyword evidence="2" id="KW-1185">Reference proteome</keyword>